<evidence type="ECO:0000256" key="1">
    <source>
        <dbReference type="SAM" id="MobiDB-lite"/>
    </source>
</evidence>
<sequence length="135" mass="14844">MAKSARSSRKKDLHAQRRKALLQTEGYQKSQLARAAIQHDVMQAAEADHAVIEELRKTEAAAAMDAQASKSLPAHKPMPVSDMAATGMDVDAAPRPTSKMQRKYANKKKLKAGPKWSKKKPKRRSSHTASSLAWA</sequence>
<protein>
    <submittedName>
        <fullName evidence="2">Uncharacterized protein</fullName>
    </submittedName>
</protein>
<evidence type="ECO:0000313" key="2">
    <source>
        <dbReference type="EMBL" id="KAK9827808.1"/>
    </source>
</evidence>
<proteinExistence type="predicted"/>
<dbReference type="EMBL" id="JALJOS010000017">
    <property type="protein sequence ID" value="KAK9827808.1"/>
    <property type="molecule type" value="Genomic_DNA"/>
</dbReference>
<evidence type="ECO:0000313" key="3">
    <source>
        <dbReference type="Proteomes" id="UP001438707"/>
    </source>
</evidence>
<comment type="caution">
    <text evidence="2">The sequence shown here is derived from an EMBL/GenBank/DDBJ whole genome shotgun (WGS) entry which is preliminary data.</text>
</comment>
<feature type="compositionally biased region" description="Basic residues" evidence="1">
    <location>
        <begin position="100"/>
        <end position="126"/>
    </location>
</feature>
<organism evidence="2 3">
    <name type="scientific">Apatococcus lobatus</name>
    <dbReference type="NCBI Taxonomy" id="904363"/>
    <lineage>
        <taxon>Eukaryota</taxon>
        <taxon>Viridiplantae</taxon>
        <taxon>Chlorophyta</taxon>
        <taxon>core chlorophytes</taxon>
        <taxon>Trebouxiophyceae</taxon>
        <taxon>Chlorellales</taxon>
        <taxon>Chlorellaceae</taxon>
        <taxon>Apatococcus</taxon>
    </lineage>
</organism>
<accession>A0AAW1R1Y0</accession>
<feature type="compositionally biased region" description="Basic residues" evidence="1">
    <location>
        <begin position="1"/>
        <end position="20"/>
    </location>
</feature>
<name>A0AAW1R1Y0_9CHLO</name>
<feature type="region of interest" description="Disordered" evidence="1">
    <location>
        <begin position="89"/>
        <end position="135"/>
    </location>
</feature>
<reference evidence="2 3" key="1">
    <citation type="journal article" date="2024" name="Nat. Commun.">
        <title>Phylogenomics reveals the evolutionary origins of lichenization in chlorophyte algae.</title>
        <authorList>
            <person name="Puginier C."/>
            <person name="Libourel C."/>
            <person name="Otte J."/>
            <person name="Skaloud P."/>
            <person name="Haon M."/>
            <person name="Grisel S."/>
            <person name="Petersen M."/>
            <person name="Berrin J.G."/>
            <person name="Delaux P.M."/>
            <person name="Dal Grande F."/>
            <person name="Keller J."/>
        </authorList>
    </citation>
    <scope>NUCLEOTIDE SEQUENCE [LARGE SCALE GENOMIC DNA]</scope>
    <source>
        <strain evidence="2 3">SAG 2145</strain>
    </source>
</reference>
<dbReference type="Proteomes" id="UP001438707">
    <property type="component" value="Unassembled WGS sequence"/>
</dbReference>
<feature type="region of interest" description="Disordered" evidence="1">
    <location>
        <begin position="1"/>
        <end position="28"/>
    </location>
</feature>
<keyword evidence="3" id="KW-1185">Reference proteome</keyword>
<dbReference type="AlphaFoldDB" id="A0AAW1R1Y0"/>
<gene>
    <name evidence="2" type="ORF">WJX74_003260</name>
</gene>